<keyword evidence="2" id="KW-1185">Reference proteome</keyword>
<reference evidence="1 2" key="1">
    <citation type="journal article" date="2024" name="BMC Genomics">
        <title>De novo assembly and annotation of Popillia japonica's genome with initial clues to its potential as an invasive pest.</title>
        <authorList>
            <person name="Cucini C."/>
            <person name="Boschi S."/>
            <person name="Funari R."/>
            <person name="Cardaioli E."/>
            <person name="Iannotti N."/>
            <person name="Marturano G."/>
            <person name="Paoli F."/>
            <person name="Bruttini M."/>
            <person name="Carapelli A."/>
            <person name="Frati F."/>
            <person name="Nardi F."/>
        </authorList>
    </citation>
    <scope>NUCLEOTIDE SEQUENCE [LARGE SCALE GENOMIC DNA]</scope>
    <source>
        <strain evidence="1">DMR45628</strain>
    </source>
</reference>
<organism evidence="1 2">
    <name type="scientific">Popillia japonica</name>
    <name type="common">Japanese beetle</name>
    <dbReference type="NCBI Taxonomy" id="7064"/>
    <lineage>
        <taxon>Eukaryota</taxon>
        <taxon>Metazoa</taxon>
        <taxon>Ecdysozoa</taxon>
        <taxon>Arthropoda</taxon>
        <taxon>Hexapoda</taxon>
        <taxon>Insecta</taxon>
        <taxon>Pterygota</taxon>
        <taxon>Neoptera</taxon>
        <taxon>Endopterygota</taxon>
        <taxon>Coleoptera</taxon>
        <taxon>Polyphaga</taxon>
        <taxon>Scarabaeiformia</taxon>
        <taxon>Scarabaeidae</taxon>
        <taxon>Rutelinae</taxon>
        <taxon>Popillia</taxon>
    </lineage>
</organism>
<dbReference type="AlphaFoldDB" id="A0AAW1LVV2"/>
<accession>A0AAW1LVV2</accession>
<protein>
    <submittedName>
        <fullName evidence="1">Uncharacterized protein</fullName>
    </submittedName>
</protein>
<dbReference type="EMBL" id="JASPKY010000094">
    <property type="protein sequence ID" value="KAK9737902.1"/>
    <property type="molecule type" value="Genomic_DNA"/>
</dbReference>
<dbReference type="Proteomes" id="UP001458880">
    <property type="component" value="Unassembled WGS sequence"/>
</dbReference>
<sequence length="159" mass="18263">MKQRQHNLGHKLCSIGQGAITLLLRDSSRFLKWVHATSPLQIPNLWFSTDMENKEDIQYEARTDLSILPERTKQAERAQPNSPSQYVSPNRTLANRARINFIGRLSVNVICSRDLDVRARSVDTDIRPDTNRSPKITICDLKSMDWSREKCMESVRLPG</sequence>
<name>A0AAW1LVV2_POPJA</name>
<evidence type="ECO:0000313" key="1">
    <source>
        <dbReference type="EMBL" id="KAK9737902.1"/>
    </source>
</evidence>
<comment type="caution">
    <text evidence="1">The sequence shown here is derived from an EMBL/GenBank/DDBJ whole genome shotgun (WGS) entry which is preliminary data.</text>
</comment>
<proteinExistence type="predicted"/>
<gene>
    <name evidence="1" type="ORF">QE152_g10325</name>
</gene>
<evidence type="ECO:0000313" key="2">
    <source>
        <dbReference type="Proteomes" id="UP001458880"/>
    </source>
</evidence>